<comment type="function">
    <text evidence="10">Binds the genomic viral ssDNA and shuttles it into and out of the cell nucleus.</text>
</comment>
<evidence type="ECO:0000256" key="5">
    <source>
        <dbReference type="ARBA" id="ARBA00022524"/>
    </source>
</evidence>
<comment type="similarity">
    <text evidence="2 10">Belongs to the geminiviridae capsid protein family.</text>
</comment>
<dbReference type="PRINTS" id="PR00224">
    <property type="entry name" value="GEMCOATAR1"/>
</dbReference>
<dbReference type="InterPro" id="IPR000650">
    <property type="entry name" value="Gem_coat_AR1"/>
</dbReference>
<keyword evidence="8 10" id="KW-1160">Virus entry into host cell</keyword>
<keyword evidence="10" id="KW-0238">DNA-binding</keyword>
<comment type="subcellular location">
    <subcellularLocation>
        <location evidence="10">Host nucleus</location>
    </subcellularLocation>
    <subcellularLocation>
        <location evidence="1 10">Virion</location>
    </subcellularLocation>
</comment>
<dbReference type="GO" id="GO:0046718">
    <property type="term" value="P:symbiont entry into host cell"/>
    <property type="evidence" value="ECO:0007669"/>
    <property type="project" value="UniProtKB-KW"/>
</dbReference>
<dbReference type="InterPro" id="IPR000263">
    <property type="entry name" value="GV_A/BR1_coat"/>
</dbReference>
<keyword evidence="4 10" id="KW-1140">T=1 icosahedral capsid protein</keyword>
<evidence type="ECO:0000256" key="10">
    <source>
        <dbReference type="RuleBase" id="RU363025"/>
    </source>
</evidence>
<keyword evidence="10" id="KW-1048">Host nucleus</keyword>
<dbReference type="Gene3D" id="2.60.120.20">
    <property type="match status" value="1"/>
</dbReference>
<sequence>MVTTRAGSRAVAKVLPVWGARGKRSIRPKGGRKKVGSKGPTKARVRMGRGSIPAGFKGPCKTHTLDVIKTIHRDGRGSGQLSNIDRGEDLGNREGRRVRVSRMLIRGKLWLDANNSKAPGSNLTKIWFIKDRRPGNEVVAFSSLMDMTDSEPLSAVVKMDYRDRFIVLKDMVVDLHGGENFRINAIDIDEMIECNCDVLFNHEDQGSLANTLENAIMIYYACSDSVHQTQITAQCRLYFFDSVSN</sequence>
<evidence type="ECO:0000256" key="4">
    <source>
        <dbReference type="ARBA" id="ARBA00022431"/>
    </source>
</evidence>
<evidence type="ECO:0000256" key="6">
    <source>
        <dbReference type="ARBA" id="ARBA00022561"/>
    </source>
</evidence>
<evidence type="ECO:0000256" key="8">
    <source>
        <dbReference type="ARBA" id="ARBA00023296"/>
    </source>
</evidence>
<evidence type="ECO:0000256" key="2">
    <source>
        <dbReference type="ARBA" id="ARBA00005468"/>
    </source>
</evidence>
<feature type="region of interest" description="Disordered" evidence="11">
    <location>
        <begin position="23"/>
        <end position="56"/>
    </location>
</feature>
<keyword evidence="10" id="KW-0862">Zinc</keyword>
<evidence type="ECO:0000256" key="7">
    <source>
        <dbReference type="ARBA" id="ARBA00022844"/>
    </source>
</evidence>
<evidence type="ECO:0000256" key="9">
    <source>
        <dbReference type="ARBA" id="ARBA00031336"/>
    </source>
</evidence>
<proteinExistence type="inferred from homology"/>
<keyword evidence="10" id="KW-0479">Metal-binding</keyword>
<dbReference type="EMBL" id="MN595126">
    <property type="protein sequence ID" value="QJX74416.1"/>
    <property type="molecule type" value="Genomic_DNA"/>
</dbReference>
<keyword evidence="6 10" id="KW-0167">Capsid protein</keyword>
<reference evidence="12" key="1">
    <citation type="journal article" date="2020" name="Plant Dis.">
        <title>Identification and characterization of two novel geminiviruses associated with paper mulberry (Broussonetia papyrifera) leaf curl disease.</title>
        <authorList>
            <person name="Qiu Y."/>
            <person name="Zhang S."/>
            <person name="Yu H."/>
            <person name="Xuan Z."/>
            <person name="Yang L."/>
            <person name="Zhan B."/>
            <person name="Murilo Zerbini F."/>
            <person name="Cao M."/>
        </authorList>
    </citation>
    <scope>NUCLEOTIDE SEQUENCE</scope>
    <source>
        <strain evidence="12">HY</strain>
    </source>
</reference>
<dbReference type="GO" id="GO:0003677">
    <property type="term" value="F:DNA binding"/>
    <property type="evidence" value="ECO:0007669"/>
    <property type="project" value="UniProtKB-KW"/>
</dbReference>
<dbReference type="InterPro" id="IPR029053">
    <property type="entry name" value="Viral_coat"/>
</dbReference>
<dbReference type="GO" id="GO:0043657">
    <property type="term" value="C:host cell"/>
    <property type="evidence" value="ECO:0007669"/>
    <property type="project" value="GOC"/>
</dbReference>
<keyword evidence="5 10" id="KW-1163">Viral penetration into host nucleus</keyword>
<evidence type="ECO:0000313" key="12">
    <source>
        <dbReference type="EMBL" id="QJX74416.1"/>
    </source>
</evidence>
<dbReference type="GO" id="GO:0042025">
    <property type="term" value="C:host cell nucleus"/>
    <property type="evidence" value="ECO:0007669"/>
    <property type="project" value="UniProtKB-SubCell"/>
</dbReference>
<dbReference type="PRINTS" id="PR00223">
    <property type="entry name" value="GEMCOATARBR1"/>
</dbReference>
<name>A0A6M6DPG9_9GEMI</name>
<evidence type="ECO:0000256" key="11">
    <source>
        <dbReference type="SAM" id="MobiDB-lite"/>
    </source>
</evidence>
<dbReference type="GO" id="GO:0008270">
    <property type="term" value="F:zinc ion binding"/>
    <property type="evidence" value="ECO:0007669"/>
    <property type="project" value="UniProtKB-KW"/>
</dbReference>
<dbReference type="GO" id="GO:0075732">
    <property type="term" value="P:viral penetration into host nucleus"/>
    <property type="evidence" value="ECO:0007669"/>
    <property type="project" value="UniProtKB-KW"/>
</dbReference>
<evidence type="ECO:0000256" key="1">
    <source>
        <dbReference type="ARBA" id="ARBA00004328"/>
    </source>
</evidence>
<dbReference type="Pfam" id="PF00844">
    <property type="entry name" value="Gemini_coat"/>
    <property type="match status" value="1"/>
</dbReference>
<organism evidence="12">
    <name type="scientific">Paper mulberry leaf curling associated virus 2</name>
    <dbReference type="NCBI Taxonomy" id="2738470"/>
    <lineage>
        <taxon>Viruses</taxon>
        <taxon>Monodnaviria</taxon>
        <taxon>Shotokuvirae</taxon>
        <taxon>Cressdnaviricota</taxon>
        <taxon>Repensiviricetes</taxon>
        <taxon>Geplafuvirales</taxon>
        <taxon>Geminiviridae</taxon>
        <taxon>Citlodavirus</taxon>
        <taxon>Citlodavirus broussonetiae</taxon>
        <taxon>Paper mulberry leaf curl virus 2</taxon>
    </lineage>
</organism>
<protein>
    <recommendedName>
        <fullName evidence="3 10">Capsid protein</fullName>
    </recommendedName>
    <alternativeName>
        <fullName evidence="9 10">Coat protein</fullName>
    </alternativeName>
</protein>
<accession>A0A6M6DPG9</accession>
<feature type="compositionally biased region" description="Basic residues" evidence="11">
    <location>
        <begin position="23"/>
        <end position="47"/>
    </location>
</feature>
<keyword evidence="7 10" id="KW-0946">Virion</keyword>
<dbReference type="GO" id="GO:0005198">
    <property type="term" value="F:structural molecule activity"/>
    <property type="evidence" value="ECO:0007669"/>
    <property type="project" value="InterPro"/>
</dbReference>
<evidence type="ECO:0000256" key="3">
    <source>
        <dbReference type="ARBA" id="ARBA00018091"/>
    </source>
</evidence>
<dbReference type="GO" id="GO:0039615">
    <property type="term" value="C:T=1 icosahedral viral capsid"/>
    <property type="evidence" value="ECO:0007669"/>
    <property type="project" value="UniProtKB-KW"/>
</dbReference>
<keyword evidence="10" id="KW-0863">Zinc-finger</keyword>